<dbReference type="FunFam" id="3.40.309.10:FF:000004">
    <property type="entry name" value="Succinate-semialdehyde dehydrogenase I"/>
    <property type="match status" value="1"/>
</dbReference>
<keyword evidence="2" id="KW-0560">Oxidoreductase</keyword>
<evidence type="ECO:0000256" key="2">
    <source>
        <dbReference type="ARBA" id="ARBA00023002"/>
    </source>
</evidence>
<dbReference type="InterPro" id="IPR016163">
    <property type="entry name" value="Ald_DH_C"/>
</dbReference>
<dbReference type="Proteomes" id="UP000324797">
    <property type="component" value="Unassembled WGS sequence"/>
</dbReference>
<feature type="domain" description="Aldehyde dehydrogenase" evidence="3">
    <location>
        <begin position="41"/>
        <end position="498"/>
    </location>
</feature>
<comment type="caution">
    <text evidence="4">The sequence shown here is derived from an EMBL/GenBank/DDBJ whole genome shotgun (WGS) entry which is preliminary data.</text>
</comment>
<name>A0A5S4Y9D9_9BRAD</name>
<dbReference type="GO" id="GO:0016620">
    <property type="term" value="F:oxidoreductase activity, acting on the aldehyde or oxo group of donors, NAD or NADP as acceptor"/>
    <property type="evidence" value="ECO:0007669"/>
    <property type="project" value="InterPro"/>
</dbReference>
<dbReference type="InterPro" id="IPR016160">
    <property type="entry name" value="Ald_DH_CS_CYS"/>
</dbReference>
<dbReference type="SUPFAM" id="SSF53720">
    <property type="entry name" value="ALDH-like"/>
    <property type="match status" value="1"/>
</dbReference>
<sequence>MVLQAVRQHSSPHLVGLAATHLQGLTRRDFVAGAALIDGRWTAGAQRDAVVDPATGEGIANFASCGASDMEAAIEAAEKSFLAWRQLLPASRGGILRCWASLMRDHLEELAILVTSEQGKPLAEARYEIAYGAGFLEWFAAEGERAYGETIPSHKPGSLLQVRMQPIGVAAAITPWNFPIAMITRKAGAALAAGCPVIVKPAPETPLSALALARLAEEAGVPRGVLQVVTGDPIELSAPLLRDPRIRALSFTGSTQVGRLLLEGAAATVKKVSLELGGHAPFLVFDDVCVAKAVKGAMAAKFATSGQDCLAANRIYVQRGIYRRFVEAFAAAMAELSTGHGLDPATDIGPMTKISVANKCRAQIDDAIAKGARRFSVRQDERLGANFVPPTLLSEVSDNMLIASEETFGPVAAVLPFDSEEEVVARANASEMGLAAYVYTDSLRRALRLSESIEYGMVGINTPSFTGPPIPFGGWRQSGLGREGSRHGIEEYMELKYVCFGDLAG</sequence>
<dbReference type="Gene3D" id="3.40.309.10">
    <property type="entry name" value="Aldehyde Dehydrogenase, Chain A, domain 2"/>
    <property type="match status" value="1"/>
</dbReference>
<keyword evidence="5" id="KW-1185">Reference proteome</keyword>
<dbReference type="PROSITE" id="PS00070">
    <property type="entry name" value="ALDEHYDE_DEHYDR_CYS"/>
    <property type="match status" value="1"/>
</dbReference>
<dbReference type="InterPro" id="IPR016161">
    <property type="entry name" value="Ald_DH/histidinol_DH"/>
</dbReference>
<dbReference type="Pfam" id="PF00171">
    <property type="entry name" value="Aldedh"/>
    <property type="match status" value="1"/>
</dbReference>
<dbReference type="InterPro" id="IPR016162">
    <property type="entry name" value="Ald_DH_N"/>
</dbReference>
<comment type="similarity">
    <text evidence="1">Belongs to the aldehyde dehydrogenase family.</text>
</comment>
<dbReference type="FunFam" id="3.40.605.10:FF:000005">
    <property type="entry name" value="Succinate-semialdehyde dehydrogenase I"/>
    <property type="match status" value="1"/>
</dbReference>
<reference evidence="4 5" key="1">
    <citation type="submission" date="2019-08" db="EMBL/GenBank/DDBJ databases">
        <title>Bradyrhizobium hipponensis sp. nov., a rhizobium isolated from a Lupinus angustifolius root nodule in Tunisia.</title>
        <authorList>
            <person name="Off K."/>
            <person name="Rejili M."/>
            <person name="Mars M."/>
            <person name="Brachmann A."/>
            <person name="Marin M."/>
        </authorList>
    </citation>
    <scope>NUCLEOTIDE SEQUENCE [LARGE SCALE GENOMIC DNA]</scope>
    <source>
        <strain evidence="5">aSej3</strain>
    </source>
</reference>
<dbReference type="InterPro" id="IPR015590">
    <property type="entry name" value="Aldehyde_DH_dom"/>
</dbReference>
<evidence type="ECO:0000256" key="1">
    <source>
        <dbReference type="ARBA" id="ARBA00009986"/>
    </source>
</evidence>
<gene>
    <name evidence="4" type="ORF">FXV83_40515</name>
</gene>
<dbReference type="EMBL" id="VSTH01000229">
    <property type="protein sequence ID" value="TYO61016.1"/>
    <property type="molecule type" value="Genomic_DNA"/>
</dbReference>
<dbReference type="InterPro" id="IPR050740">
    <property type="entry name" value="Aldehyde_DH_Superfamily"/>
</dbReference>
<evidence type="ECO:0000259" key="3">
    <source>
        <dbReference type="Pfam" id="PF00171"/>
    </source>
</evidence>
<accession>A0A5S4Y9D9</accession>
<dbReference type="CDD" id="cd07103">
    <property type="entry name" value="ALDH_F5_SSADH_GabD"/>
    <property type="match status" value="1"/>
</dbReference>
<dbReference type="AlphaFoldDB" id="A0A5S4Y9D9"/>
<dbReference type="Gene3D" id="3.40.605.10">
    <property type="entry name" value="Aldehyde Dehydrogenase, Chain A, domain 1"/>
    <property type="match status" value="1"/>
</dbReference>
<dbReference type="PANTHER" id="PTHR43353">
    <property type="entry name" value="SUCCINATE-SEMIALDEHYDE DEHYDROGENASE, MITOCHONDRIAL"/>
    <property type="match status" value="1"/>
</dbReference>
<proteinExistence type="inferred from homology"/>
<organism evidence="4 5">
    <name type="scientific">Bradyrhizobium hipponense</name>
    <dbReference type="NCBI Taxonomy" id="2605638"/>
    <lineage>
        <taxon>Bacteria</taxon>
        <taxon>Pseudomonadati</taxon>
        <taxon>Pseudomonadota</taxon>
        <taxon>Alphaproteobacteria</taxon>
        <taxon>Hyphomicrobiales</taxon>
        <taxon>Nitrobacteraceae</taxon>
        <taxon>Bradyrhizobium</taxon>
    </lineage>
</organism>
<dbReference type="PANTHER" id="PTHR43353:SF5">
    <property type="entry name" value="SUCCINATE-SEMIALDEHYDE DEHYDROGENASE, MITOCHONDRIAL"/>
    <property type="match status" value="1"/>
</dbReference>
<protein>
    <submittedName>
        <fullName evidence="4">NAD-dependent succinate-semialdehyde dehydrogenase</fullName>
    </submittedName>
</protein>
<evidence type="ECO:0000313" key="5">
    <source>
        <dbReference type="Proteomes" id="UP000324797"/>
    </source>
</evidence>
<evidence type="ECO:0000313" key="4">
    <source>
        <dbReference type="EMBL" id="TYO61016.1"/>
    </source>
</evidence>